<feature type="signal peptide" evidence="2">
    <location>
        <begin position="1"/>
        <end position="17"/>
    </location>
</feature>
<evidence type="ECO:0000256" key="2">
    <source>
        <dbReference type="SAM" id="SignalP"/>
    </source>
</evidence>
<dbReference type="Gramene" id="Os01t0923950-00">
    <property type="protein sequence ID" value="Os01t0923950-00"/>
    <property type="gene ID" value="Os01g0923950"/>
</dbReference>
<dbReference type="PaxDb" id="39947-A0A0P0VC67"/>
<name>A0A0P0VC67_ORYSJ</name>
<keyword evidence="2" id="KW-0732">Signal</keyword>
<reference evidence="3 4" key="3">
    <citation type="journal article" date="2013" name="Rice">
        <title>Improvement of the Oryza sativa Nipponbare reference genome using next generation sequence and optical map data.</title>
        <authorList>
            <person name="Kawahara Y."/>
            <person name="de la Bastide M."/>
            <person name="Hamilton J.P."/>
            <person name="Kanamori H."/>
            <person name="McCombie W.R."/>
            <person name="Ouyang S."/>
            <person name="Schwartz D.C."/>
            <person name="Tanaka T."/>
            <person name="Wu J."/>
            <person name="Zhou S."/>
            <person name="Childs K.L."/>
            <person name="Davidson R.M."/>
            <person name="Lin H."/>
            <person name="Quesada-Ocampo L."/>
            <person name="Vaillancourt B."/>
            <person name="Sakai H."/>
            <person name="Lee S.S."/>
            <person name="Kim J."/>
            <person name="Numa H."/>
            <person name="Itoh T."/>
            <person name="Buell C.R."/>
            <person name="Matsumoto T."/>
        </authorList>
    </citation>
    <scope>NUCLEOTIDE SEQUENCE [LARGE SCALE GENOMIC DNA]</scope>
    <source>
        <strain evidence="4">cv. Nipponbare</strain>
    </source>
</reference>
<evidence type="ECO:0000313" key="3">
    <source>
        <dbReference type="EMBL" id="BAS75967.1"/>
    </source>
</evidence>
<gene>
    <name evidence="3" type="ordered locus">Os01g0923950</name>
    <name evidence="3" type="ORF">OSNPB_010923950</name>
</gene>
<proteinExistence type="predicted"/>
<keyword evidence="1" id="KW-1133">Transmembrane helix</keyword>
<dbReference type="EMBL" id="AP014957">
    <property type="protein sequence ID" value="BAS75967.1"/>
    <property type="molecule type" value="Genomic_DNA"/>
</dbReference>
<organism evidence="3 4">
    <name type="scientific">Oryza sativa subsp. japonica</name>
    <name type="common">Rice</name>
    <dbReference type="NCBI Taxonomy" id="39947"/>
    <lineage>
        <taxon>Eukaryota</taxon>
        <taxon>Viridiplantae</taxon>
        <taxon>Streptophyta</taxon>
        <taxon>Embryophyta</taxon>
        <taxon>Tracheophyta</taxon>
        <taxon>Spermatophyta</taxon>
        <taxon>Magnoliopsida</taxon>
        <taxon>Liliopsida</taxon>
        <taxon>Poales</taxon>
        <taxon>Poaceae</taxon>
        <taxon>BOP clade</taxon>
        <taxon>Oryzoideae</taxon>
        <taxon>Oryzeae</taxon>
        <taxon>Oryzinae</taxon>
        <taxon>Oryza</taxon>
        <taxon>Oryza sativa</taxon>
    </lineage>
</organism>
<evidence type="ECO:0000256" key="1">
    <source>
        <dbReference type="SAM" id="Phobius"/>
    </source>
</evidence>
<feature type="transmembrane region" description="Helical" evidence="1">
    <location>
        <begin position="52"/>
        <end position="77"/>
    </location>
</feature>
<reference evidence="4" key="1">
    <citation type="journal article" date="2005" name="Nature">
        <title>The map-based sequence of the rice genome.</title>
        <authorList>
            <consortium name="International rice genome sequencing project (IRGSP)"/>
            <person name="Matsumoto T."/>
            <person name="Wu J."/>
            <person name="Kanamori H."/>
            <person name="Katayose Y."/>
            <person name="Fujisawa M."/>
            <person name="Namiki N."/>
            <person name="Mizuno H."/>
            <person name="Yamamoto K."/>
            <person name="Antonio B.A."/>
            <person name="Baba T."/>
            <person name="Sakata K."/>
            <person name="Nagamura Y."/>
            <person name="Aoki H."/>
            <person name="Arikawa K."/>
            <person name="Arita K."/>
            <person name="Bito T."/>
            <person name="Chiden Y."/>
            <person name="Fujitsuka N."/>
            <person name="Fukunaka R."/>
            <person name="Hamada M."/>
            <person name="Harada C."/>
            <person name="Hayashi A."/>
            <person name="Hijishita S."/>
            <person name="Honda M."/>
            <person name="Hosokawa S."/>
            <person name="Ichikawa Y."/>
            <person name="Idonuma A."/>
            <person name="Iijima M."/>
            <person name="Ikeda M."/>
            <person name="Ikeno M."/>
            <person name="Ito K."/>
            <person name="Ito S."/>
            <person name="Ito T."/>
            <person name="Ito Y."/>
            <person name="Ito Y."/>
            <person name="Iwabuchi A."/>
            <person name="Kamiya K."/>
            <person name="Karasawa W."/>
            <person name="Kurita K."/>
            <person name="Katagiri S."/>
            <person name="Kikuta A."/>
            <person name="Kobayashi H."/>
            <person name="Kobayashi N."/>
            <person name="Machita K."/>
            <person name="Maehara T."/>
            <person name="Masukawa M."/>
            <person name="Mizubayashi T."/>
            <person name="Mukai Y."/>
            <person name="Nagasaki H."/>
            <person name="Nagata Y."/>
            <person name="Naito S."/>
            <person name="Nakashima M."/>
            <person name="Nakama Y."/>
            <person name="Nakamichi Y."/>
            <person name="Nakamura M."/>
            <person name="Meguro A."/>
            <person name="Negishi M."/>
            <person name="Ohta I."/>
            <person name="Ohta T."/>
            <person name="Okamoto M."/>
            <person name="Ono N."/>
            <person name="Saji S."/>
            <person name="Sakaguchi M."/>
            <person name="Sakai K."/>
            <person name="Shibata M."/>
            <person name="Shimokawa T."/>
            <person name="Song J."/>
            <person name="Takazaki Y."/>
            <person name="Terasawa K."/>
            <person name="Tsugane M."/>
            <person name="Tsuji K."/>
            <person name="Ueda S."/>
            <person name="Waki K."/>
            <person name="Yamagata H."/>
            <person name="Yamamoto M."/>
            <person name="Yamamoto S."/>
            <person name="Yamane H."/>
            <person name="Yoshiki S."/>
            <person name="Yoshihara R."/>
            <person name="Yukawa K."/>
            <person name="Zhong H."/>
            <person name="Yano M."/>
            <person name="Yuan Q."/>
            <person name="Ouyang S."/>
            <person name="Liu J."/>
            <person name="Jones K.M."/>
            <person name="Gansberger K."/>
            <person name="Moffat K."/>
            <person name="Hill J."/>
            <person name="Bera J."/>
            <person name="Fadrosh D."/>
            <person name="Jin S."/>
            <person name="Johri S."/>
            <person name="Kim M."/>
            <person name="Overton L."/>
            <person name="Reardon M."/>
            <person name="Tsitrin T."/>
            <person name="Vuong H."/>
            <person name="Weaver B."/>
            <person name="Ciecko A."/>
            <person name="Tallon L."/>
            <person name="Jackson J."/>
            <person name="Pai G."/>
            <person name="Aken S.V."/>
            <person name="Utterback T."/>
            <person name="Reidmuller S."/>
            <person name="Feldblyum T."/>
            <person name="Hsiao J."/>
            <person name="Zismann V."/>
            <person name="Iobst S."/>
            <person name="de Vazeille A.R."/>
            <person name="Buell C.R."/>
            <person name="Ying K."/>
            <person name="Li Y."/>
            <person name="Lu T."/>
            <person name="Huang Y."/>
            <person name="Zhao Q."/>
            <person name="Feng Q."/>
            <person name="Zhang L."/>
            <person name="Zhu J."/>
            <person name="Weng Q."/>
            <person name="Mu J."/>
            <person name="Lu Y."/>
            <person name="Fan D."/>
            <person name="Liu Y."/>
            <person name="Guan J."/>
            <person name="Zhang Y."/>
            <person name="Yu S."/>
            <person name="Liu X."/>
            <person name="Zhang Y."/>
            <person name="Hong G."/>
            <person name="Han B."/>
            <person name="Choisne N."/>
            <person name="Demange N."/>
            <person name="Orjeda G."/>
            <person name="Samain S."/>
            <person name="Cattolico L."/>
            <person name="Pelletier E."/>
            <person name="Couloux A."/>
            <person name="Segurens B."/>
            <person name="Wincker P."/>
            <person name="D'Hont A."/>
            <person name="Scarpelli C."/>
            <person name="Weissenbach J."/>
            <person name="Salanoubat M."/>
            <person name="Quetier F."/>
            <person name="Yu Y."/>
            <person name="Kim H.R."/>
            <person name="Rambo T."/>
            <person name="Currie J."/>
            <person name="Collura K."/>
            <person name="Luo M."/>
            <person name="Yang T."/>
            <person name="Ammiraju J.S.S."/>
            <person name="Engler F."/>
            <person name="Soderlund C."/>
            <person name="Wing R.A."/>
            <person name="Palmer L.E."/>
            <person name="de la Bastide M."/>
            <person name="Spiegel L."/>
            <person name="Nascimento L."/>
            <person name="Zutavern T."/>
            <person name="O'Shaughnessy A."/>
            <person name="Dike S."/>
            <person name="Dedhia N."/>
            <person name="Preston R."/>
            <person name="Balija V."/>
            <person name="McCombie W.R."/>
            <person name="Chow T."/>
            <person name="Chen H."/>
            <person name="Chung M."/>
            <person name="Chen C."/>
            <person name="Shaw J."/>
            <person name="Wu H."/>
            <person name="Hsiao K."/>
            <person name="Chao Y."/>
            <person name="Chu M."/>
            <person name="Cheng C."/>
            <person name="Hour A."/>
            <person name="Lee P."/>
            <person name="Lin S."/>
            <person name="Lin Y."/>
            <person name="Liou J."/>
            <person name="Liu S."/>
            <person name="Hsing Y."/>
            <person name="Raghuvanshi S."/>
            <person name="Mohanty A."/>
            <person name="Bharti A.K."/>
            <person name="Gaur A."/>
            <person name="Gupta V."/>
            <person name="Kumar D."/>
            <person name="Ravi V."/>
            <person name="Vij S."/>
            <person name="Kapur A."/>
            <person name="Khurana P."/>
            <person name="Khurana P."/>
            <person name="Khurana J.P."/>
            <person name="Tyagi A.K."/>
            <person name="Gaikwad K."/>
            <person name="Singh A."/>
            <person name="Dalal V."/>
            <person name="Srivastava S."/>
            <person name="Dixit A."/>
            <person name="Pal A.K."/>
            <person name="Ghazi I.A."/>
            <person name="Yadav M."/>
            <person name="Pandit A."/>
            <person name="Bhargava A."/>
            <person name="Sureshbabu K."/>
            <person name="Batra K."/>
            <person name="Sharma T.R."/>
            <person name="Mohapatra T."/>
            <person name="Singh N.K."/>
            <person name="Messing J."/>
            <person name="Nelson A.B."/>
            <person name="Fuks G."/>
            <person name="Kavchok S."/>
            <person name="Keizer G."/>
            <person name="Linton E."/>
            <person name="Llaca V."/>
            <person name="Song R."/>
            <person name="Tanyolac B."/>
            <person name="Young S."/>
            <person name="Ho-Il K."/>
            <person name="Hahn J.H."/>
            <person name="Sangsakoo G."/>
            <person name="Vanavichit A."/>
            <person name="de Mattos Luiz.A.T."/>
            <person name="Zimmer P.D."/>
            <person name="Malone G."/>
            <person name="Dellagostin O."/>
            <person name="de Oliveira A.C."/>
            <person name="Bevan M."/>
            <person name="Bancroft I."/>
            <person name="Minx P."/>
            <person name="Cordum H."/>
            <person name="Wilson R."/>
            <person name="Cheng Z."/>
            <person name="Jin W."/>
            <person name="Jiang J."/>
            <person name="Leong S.A."/>
            <person name="Iwama H."/>
            <person name="Gojobori T."/>
            <person name="Itoh T."/>
            <person name="Niimura Y."/>
            <person name="Fujii Y."/>
            <person name="Habara T."/>
            <person name="Sakai H."/>
            <person name="Sato Y."/>
            <person name="Wilson G."/>
            <person name="Kumar K."/>
            <person name="McCouch S."/>
            <person name="Juretic N."/>
            <person name="Hoen D."/>
            <person name="Wright S."/>
            <person name="Bruskiewich R."/>
            <person name="Bureau T."/>
            <person name="Miyao A."/>
            <person name="Hirochika H."/>
            <person name="Nishikawa T."/>
            <person name="Kadowaki K."/>
            <person name="Sugiura M."/>
            <person name="Burr B."/>
            <person name="Sasaki T."/>
        </authorList>
    </citation>
    <scope>NUCLEOTIDE SEQUENCE [LARGE SCALE GENOMIC DNA]</scope>
    <source>
        <strain evidence="4">cv. Nipponbare</strain>
    </source>
</reference>
<keyword evidence="1" id="KW-0812">Transmembrane</keyword>
<keyword evidence="4" id="KW-1185">Reference proteome</keyword>
<protein>
    <submittedName>
        <fullName evidence="3">Os01g0923950 protein</fullName>
    </submittedName>
</protein>
<dbReference type="InParanoid" id="A0A0P0VC67"/>
<keyword evidence="1" id="KW-0472">Membrane</keyword>
<reference evidence="3 4" key="2">
    <citation type="journal article" date="2013" name="Plant Cell Physiol.">
        <title>Rice Annotation Project Database (RAP-DB): an integrative and interactive database for rice genomics.</title>
        <authorList>
            <person name="Sakai H."/>
            <person name="Lee S.S."/>
            <person name="Tanaka T."/>
            <person name="Numa H."/>
            <person name="Kim J."/>
            <person name="Kawahara Y."/>
            <person name="Wakimoto H."/>
            <person name="Yang C.C."/>
            <person name="Iwamoto M."/>
            <person name="Abe T."/>
            <person name="Yamada Y."/>
            <person name="Muto A."/>
            <person name="Inokuchi H."/>
            <person name="Ikemura T."/>
            <person name="Matsumoto T."/>
            <person name="Sasaki T."/>
            <person name="Itoh T."/>
        </authorList>
    </citation>
    <scope>NUCLEOTIDE SEQUENCE [LARGE SCALE GENOMIC DNA]</scope>
    <source>
        <strain evidence="4">cv. Nipponbare</strain>
    </source>
</reference>
<feature type="chain" id="PRO_5006056263" evidence="2">
    <location>
        <begin position="18"/>
        <end position="82"/>
    </location>
</feature>
<dbReference type="Proteomes" id="UP000059680">
    <property type="component" value="Chromosome 1"/>
</dbReference>
<evidence type="ECO:0000313" key="4">
    <source>
        <dbReference type="Proteomes" id="UP000059680"/>
    </source>
</evidence>
<sequence length="82" mass="9517">MLSGILVALTPLLSSLSQSDFNLQEILLICCFRHKNHNLCSLSLSLKFMIHFWSFLLPSANIFLYFFSPCYLLLIYFSFFSP</sequence>
<accession>A0A0P0VC67</accession>
<dbReference type="AlphaFoldDB" id="A0A0P0VC67"/>